<dbReference type="PANTHER" id="PTHR43794:SF11">
    <property type="entry name" value="AMIDOHYDROLASE-RELATED DOMAIN-CONTAINING PROTEIN"/>
    <property type="match status" value="1"/>
</dbReference>
<dbReference type="Gene3D" id="3.20.20.140">
    <property type="entry name" value="Metal-dependent hydrolases"/>
    <property type="match status" value="1"/>
</dbReference>
<evidence type="ECO:0000256" key="1">
    <source>
        <dbReference type="ARBA" id="ARBA00006745"/>
    </source>
</evidence>
<keyword evidence="2" id="KW-0378">Hydrolase</keyword>
<gene>
    <name evidence="4" type="ORF">H9906_03960</name>
</gene>
<accession>A0A9D2RGU8</accession>
<evidence type="ECO:0000256" key="2">
    <source>
        <dbReference type="ARBA" id="ARBA00022801"/>
    </source>
</evidence>
<dbReference type="InterPro" id="IPR006680">
    <property type="entry name" value="Amidohydro-rel"/>
</dbReference>
<evidence type="ECO:0000313" key="4">
    <source>
        <dbReference type="EMBL" id="HJD44167.1"/>
    </source>
</evidence>
<protein>
    <submittedName>
        <fullName evidence="4">Amidohydrolase family protein</fullName>
    </submittedName>
</protein>
<sequence>MTQSKQQCDTLIRNALILTLNPQQDTYARGAIAIKGNTIVGLGDTDDMERQFDATEIVEADDKIAMPGFINTHNHTPLMIVRGMIEDMNFAPAYTKSLPKVHSLTHDQTLALSRLGALEMLRSGCTTVVDFYRHPQALRDAANTVGLRGVIGGRIHDVDMAELANGSHEHKNSVGESMLKETMDLFDTQDAERDVRIRCDLGPHAADTCSKWLLEEVAKLAETYQGNIHTHLAQSRMEVQHVLTRDGMKPHQLFDEVGLLNPRLISAHCVFLDDNDITEVGRSGMNVAHAPHQNARVGNIAPILKLQKAGANITLCTDTRSADMFEAMRLALVSARILDKGKEPKAPEALRWATTNPAKALGLEGVNGCLQVGDKADL</sequence>
<dbReference type="InterPro" id="IPR011059">
    <property type="entry name" value="Metal-dep_hydrolase_composite"/>
</dbReference>
<dbReference type="Proteomes" id="UP000823889">
    <property type="component" value="Unassembled WGS sequence"/>
</dbReference>
<reference evidence="4" key="1">
    <citation type="journal article" date="2021" name="PeerJ">
        <title>Extensive microbial diversity within the chicken gut microbiome revealed by metagenomics and culture.</title>
        <authorList>
            <person name="Gilroy R."/>
            <person name="Ravi A."/>
            <person name="Getino M."/>
            <person name="Pursley I."/>
            <person name="Horton D.L."/>
            <person name="Alikhan N.F."/>
            <person name="Baker D."/>
            <person name="Gharbi K."/>
            <person name="Hall N."/>
            <person name="Watson M."/>
            <person name="Adriaenssens E.M."/>
            <person name="Foster-Nyarko E."/>
            <person name="Jarju S."/>
            <person name="Secka A."/>
            <person name="Antonio M."/>
            <person name="Oren A."/>
            <person name="Chaudhuri R.R."/>
            <person name="La Ragione R."/>
            <person name="Hildebrand F."/>
            <person name="Pallen M.J."/>
        </authorList>
    </citation>
    <scope>NUCLEOTIDE SEQUENCE</scope>
    <source>
        <strain evidence="4">9264</strain>
    </source>
</reference>
<dbReference type="AlphaFoldDB" id="A0A9D2RGU8"/>
<dbReference type="SUPFAM" id="SSF51338">
    <property type="entry name" value="Composite domain of metallo-dependent hydrolases"/>
    <property type="match status" value="1"/>
</dbReference>
<evidence type="ECO:0000313" key="5">
    <source>
        <dbReference type="Proteomes" id="UP000823889"/>
    </source>
</evidence>
<dbReference type="EMBL" id="DWUQ01000079">
    <property type="protein sequence ID" value="HJD44167.1"/>
    <property type="molecule type" value="Genomic_DNA"/>
</dbReference>
<reference evidence="4" key="2">
    <citation type="submission" date="2021-04" db="EMBL/GenBank/DDBJ databases">
        <authorList>
            <person name="Gilroy R."/>
        </authorList>
    </citation>
    <scope>NUCLEOTIDE SEQUENCE</scope>
    <source>
        <strain evidence="4">9264</strain>
    </source>
</reference>
<dbReference type="InterPro" id="IPR050287">
    <property type="entry name" value="MTA/SAH_deaminase"/>
</dbReference>
<feature type="domain" description="Amidohydrolase-related" evidence="3">
    <location>
        <begin position="64"/>
        <end position="378"/>
    </location>
</feature>
<dbReference type="InterPro" id="IPR032466">
    <property type="entry name" value="Metal_Hydrolase"/>
</dbReference>
<dbReference type="Pfam" id="PF01979">
    <property type="entry name" value="Amidohydro_1"/>
    <property type="match status" value="1"/>
</dbReference>
<proteinExistence type="inferred from homology"/>
<organism evidence="4 5">
    <name type="scientific">Candidatus Paenalcaligenes intestinipullorum</name>
    <dbReference type="NCBI Taxonomy" id="2838718"/>
    <lineage>
        <taxon>Bacteria</taxon>
        <taxon>Pseudomonadati</taxon>
        <taxon>Pseudomonadota</taxon>
        <taxon>Betaproteobacteria</taxon>
        <taxon>Burkholderiales</taxon>
        <taxon>Alcaligenaceae</taxon>
        <taxon>Paenalcaligenes</taxon>
    </lineage>
</organism>
<comment type="similarity">
    <text evidence="1">Belongs to the metallo-dependent hydrolases superfamily. ATZ/TRZ family.</text>
</comment>
<evidence type="ECO:0000259" key="3">
    <source>
        <dbReference type="Pfam" id="PF01979"/>
    </source>
</evidence>
<dbReference type="SUPFAM" id="SSF51556">
    <property type="entry name" value="Metallo-dependent hydrolases"/>
    <property type="match status" value="1"/>
</dbReference>
<feature type="non-terminal residue" evidence="4">
    <location>
        <position position="378"/>
    </location>
</feature>
<comment type="caution">
    <text evidence="4">The sequence shown here is derived from an EMBL/GenBank/DDBJ whole genome shotgun (WGS) entry which is preliminary data.</text>
</comment>
<name>A0A9D2RGU8_9BURK</name>
<dbReference type="GO" id="GO:0016810">
    <property type="term" value="F:hydrolase activity, acting on carbon-nitrogen (but not peptide) bonds"/>
    <property type="evidence" value="ECO:0007669"/>
    <property type="project" value="InterPro"/>
</dbReference>
<dbReference type="PANTHER" id="PTHR43794">
    <property type="entry name" value="AMINOHYDROLASE SSNA-RELATED"/>
    <property type="match status" value="1"/>
</dbReference>
<dbReference type="Gene3D" id="2.30.40.10">
    <property type="entry name" value="Urease, subunit C, domain 1"/>
    <property type="match status" value="1"/>
</dbReference>